<reference evidence="4" key="1">
    <citation type="submission" date="2016-10" db="EMBL/GenBank/DDBJ databases">
        <authorList>
            <person name="Varghese N."/>
            <person name="Submissions S."/>
        </authorList>
    </citation>
    <scope>NUCLEOTIDE SEQUENCE [LARGE SCALE GENOMIC DNA]</scope>
    <source>
        <strain evidence="4">DSM 19083</strain>
    </source>
</reference>
<feature type="domain" description="DUF2231" evidence="2">
    <location>
        <begin position="55"/>
        <end position="169"/>
    </location>
</feature>
<keyword evidence="1" id="KW-0472">Membrane</keyword>
<keyword evidence="1" id="KW-1133">Transmembrane helix</keyword>
<sequence>MASMTTSHSVPAPLRATRALEQEASLDVGVDALQPVADAIAASPFAPWLRGERMGHAVHPVMTDLPIGFFVSSTALDLLGGKATRTGADRLLGLGLLSTIPTVVTGLADWATASRETKRVGVVHALANEVAATAYGISWVARRSGRRGLGVALSLVGGAALGVGGYLGGAPGPRAQARPEPGRG</sequence>
<organism evidence="3 4">
    <name type="scientific">Flavimobilis marinus</name>
    <dbReference type="NCBI Taxonomy" id="285351"/>
    <lineage>
        <taxon>Bacteria</taxon>
        <taxon>Bacillati</taxon>
        <taxon>Actinomycetota</taxon>
        <taxon>Actinomycetes</taxon>
        <taxon>Micrococcales</taxon>
        <taxon>Jonesiaceae</taxon>
        <taxon>Flavimobilis</taxon>
    </lineage>
</organism>
<feature type="transmembrane region" description="Helical" evidence="1">
    <location>
        <begin position="91"/>
        <end position="110"/>
    </location>
</feature>
<dbReference type="AlphaFoldDB" id="A0A1I2CB32"/>
<feature type="transmembrane region" description="Helical" evidence="1">
    <location>
        <begin position="148"/>
        <end position="168"/>
    </location>
</feature>
<evidence type="ECO:0000256" key="1">
    <source>
        <dbReference type="SAM" id="Phobius"/>
    </source>
</evidence>
<dbReference type="Pfam" id="PF09990">
    <property type="entry name" value="DUF2231"/>
    <property type="match status" value="1"/>
</dbReference>
<accession>A0A1I2CB32</accession>
<gene>
    <name evidence="3" type="ORF">SAMN04488035_0046</name>
</gene>
<keyword evidence="1" id="KW-0812">Transmembrane</keyword>
<evidence type="ECO:0000313" key="4">
    <source>
        <dbReference type="Proteomes" id="UP000198520"/>
    </source>
</evidence>
<dbReference type="EMBL" id="FONZ01000001">
    <property type="protein sequence ID" value="SFE65549.1"/>
    <property type="molecule type" value="Genomic_DNA"/>
</dbReference>
<dbReference type="Proteomes" id="UP000198520">
    <property type="component" value="Unassembled WGS sequence"/>
</dbReference>
<dbReference type="STRING" id="285351.SAMN04488035_0046"/>
<evidence type="ECO:0000313" key="3">
    <source>
        <dbReference type="EMBL" id="SFE65549.1"/>
    </source>
</evidence>
<feature type="transmembrane region" description="Helical" evidence="1">
    <location>
        <begin position="122"/>
        <end position="141"/>
    </location>
</feature>
<proteinExistence type="predicted"/>
<keyword evidence="4" id="KW-1185">Reference proteome</keyword>
<evidence type="ECO:0000259" key="2">
    <source>
        <dbReference type="Pfam" id="PF09990"/>
    </source>
</evidence>
<name>A0A1I2CB32_9MICO</name>
<protein>
    <recommendedName>
        <fullName evidence="2">DUF2231 domain-containing protein</fullName>
    </recommendedName>
</protein>
<dbReference type="InterPro" id="IPR019251">
    <property type="entry name" value="DUF2231_TM"/>
</dbReference>